<keyword evidence="4" id="KW-1185">Reference proteome</keyword>
<organism evidence="3 4">
    <name type="scientific">Curvularia kusanoi</name>
    <name type="common">Cochliobolus kusanoi</name>
    <dbReference type="NCBI Taxonomy" id="90978"/>
    <lineage>
        <taxon>Eukaryota</taxon>
        <taxon>Fungi</taxon>
        <taxon>Dikarya</taxon>
        <taxon>Ascomycota</taxon>
        <taxon>Pezizomycotina</taxon>
        <taxon>Dothideomycetes</taxon>
        <taxon>Pleosporomycetidae</taxon>
        <taxon>Pleosporales</taxon>
        <taxon>Pleosporineae</taxon>
        <taxon>Pleosporaceae</taxon>
        <taxon>Curvularia</taxon>
    </lineage>
</organism>
<dbReference type="AlphaFoldDB" id="A0A9P4T6S5"/>
<gene>
    <name evidence="3" type="ORF">E8E13_000666</name>
</gene>
<sequence>MRSAALAPLLLAPLALAAPDALAAFEPAVAQLEQLPTSTNDTTPVDAIAELLKRDVCAKSYYQCSNAPSVCCPRTAICSADRNNVVGCCPQGVACTGTVATPTASGTTAPFVTATTTGSSGPFIQASNTASAAASTVSNAFYPFPYIATTYTNAAACSSAYTRCQSDAASCTNALMGGAQGVTVVAPNGGGATITAVPSLGAASASENKEKTPMYNPFSRAPRGGAAWFNAGPVSSFPAIDAENNGPLAQQRKCNEVFAPGCKVFHVPVEDAAQASVVAIDEWKDEGVGSAKEQVMVFRNVHTPPSHSATGRPSTSKTSA</sequence>
<feature type="chain" id="PRO_5040169555" evidence="2">
    <location>
        <begin position="18"/>
        <end position="320"/>
    </location>
</feature>
<dbReference type="Proteomes" id="UP000801428">
    <property type="component" value="Unassembled WGS sequence"/>
</dbReference>
<accession>A0A9P4T6S5</accession>
<feature type="region of interest" description="Disordered" evidence="1">
    <location>
        <begin position="301"/>
        <end position="320"/>
    </location>
</feature>
<protein>
    <submittedName>
        <fullName evidence="3">Uncharacterized protein</fullName>
    </submittedName>
</protein>
<evidence type="ECO:0000313" key="4">
    <source>
        <dbReference type="Proteomes" id="UP000801428"/>
    </source>
</evidence>
<feature type="signal peptide" evidence="2">
    <location>
        <begin position="1"/>
        <end position="17"/>
    </location>
</feature>
<dbReference type="OrthoDB" id="5410926at2759"/>
<evidence type="ECO:0000313" key="3">
    <source>
        <dbReference type="EMBL" id="KAF2995805.1"/>
    </source>
</evidence>
<reference evidence="3" key="1">
    <citation type="submission" date="2019-04" db="EMBL/GenBank/DDBJ databases">
        <title>Sequencing of skin fungus with MAO and IRED activity.</title>
        <authorList>
            <person name="Marsaioli A.J."/>
            <person name="Bonatto J.M.C."/>
            <person name="Reis Junior O."/>
        </authorList>
    </citation>
    <scope>NUCLEOTIDE SEQUENCE</scope>
    <source>
        <strain evidence="3">30M1</strain>
    </source>
</reference>
<feature type="compositionally biased region" description="Polar residues" evidence="1">
    <location>
        <begin position="303"/>
        <end position="320"/>
    </location>
</feature>
<dbReference type="PANTHER" id="PTHR39599">
    <property type="entry name" value="GPI-ANCHORED PROTEIN (EUROFUNG)-RELATED-RELATED"/>
    <property type="match status" value="1"/>
</dbReference>
<evidence type="ECO:0000256" key="2">
    <source>
        <dbReference type="SAM" id="SignalP"/>
    </source>
</evidence>
<name>A0A9P4T6S5_CURKU</name>
<keyword evidence="2" id="KW-0732">Signal</keyword>
<dbReference type="PANTHER" id="PTHR39599:SF1">
    <property type="entry name" value="GPI-ANCHORED PROTEIN (EUROFUNG)"/>
    <property type="match status" value="1"/>
</dbReference>
<proteinExistence type="predicted"/>
<dbReference type="EMBL" id="SWKU01000030">
    <property type="protein sequence ID" value="KAF2995805.1"/>
    <property type="molecule type" value="Genomic_DNA"/>
</dbReference>
<comment type="caution">
    <text evidence="3">The sequence shown here is derived from an EMBL/GenBank/DDBJ whole genome shotgun (WGS) entry which is preliminary data.</text>
</comment>
<evidence type="ECO:0000256" key="1">
    <source>
        <dbReference type="SAM" id="MobiDB-lite"/>
    </source>
</evidence>